<dbReference type="CTD" id="20197845"/>
<dbReference type="AlphaFoldDB" id="T1EMP5"/>
<organism evidence="2 3">
    <name type="scientific">Helobdella robusta</name>
    <name type="common">Californian leech</name>
    <dbReference type="NCBI Taxonomy" id="6412"/>
    <lineage>
        <taxon>Eukaryota</taxon>
        <taxon>Metazoa</taxon>
        <taxon>Spiralia</taxon>
        <taxon>Lophotrochozoa</taxon>
        <taxon>Annelida</taxon>
        <taxon>Clitellata</taxon>
        <taxon>Hirudinea</taxon>
        <taxon>Rhynchobdellida</taxon>
        <taxon>Glossiphoniidae</taxon>
        <taxon>Helobdella</taxon>
    </lineage>
</organism>
<sequence length="305" mass="35086">MERKKKPKDTVSELKCTDNDNLGLKLCEECMKCNREKLQILVETEKVASLDFGPSLEVYKSEMRDITHSMMSKMEILEKAIYAQNEEWSDLRKRMENISIISLKQLEDNEKITKKTVEKSEQVLMKYSEAVKGKVDTLATDVKKMQKSILDTTTKIDINNDREKRKNNIILYNLDEKENNPRVCVGKLLKEIADIDSESEVVDISRLGRKSEEAKPRPVLVQLASLTTKNLLLANCFKLRNSTCFSKVIINHDLSKEDRISNKKILEEKKSFAEVNKRGLVLYYKNSIVVSEPSSDDFKICASSY</sequence>
<dbReference type="OrthoDB" id="6048664at2759"/>
<name>T1EMP5_HELRO</name>
<dbReference type="EMBL" id="AMQM01000015">
    <property type="status" value="NOT_ANNOTATED_CDS"/>
    <property type="molecule type" value="Genomic_DNA"/>
</dbReference>
<dbReference type="EMBL" id="AMQM01000016">
    <property type="status" value="NOT_ANNOTATED_CDS"/>
    <property type="molecule type" value="Genomic_DNA"/>
</dbReference>
<protein>
    <submittedName>
        <fullName evidence="1 2">Uncharacterized protein</fullName>
    </submittedName>
</protein>
<dbReference type="Gene3D" id="3.30.70.1820">
    <property type="entry name" value="L1 transposable element, RRM domain"/>
    <property type="match status" value="1"/>
</dbReference>
<dbReference type="PANTHER" id="PTHR37445">
    <property type="entry name" value="PROTEIN CBG24663"/>
    <property type="match status" value="1"/>
</dbReference>
<accession>T1EMP5</accession>
<proteinExistence type="predicted"/>
<dbReference type="Proteomes" id="UP000015101">
    <property type="component" value="Unassembled WGS sequence"/>
</dbReference>
<dbReference type="GeneID" id="20197845"/>
<reference evidence="1 3" key="2">
    <citation type="journal article" date="2013" name="Nature">
        <title>Insights into bilaterian evolution from three spiralian genomes.</title>
        <authorList>
            <person name="Simakov O."/>
            <person name="Marletaz F."/>
            <person name="Cho S.J."/>
            <person name="Edsinger-Gonzales E."/>
            <person name="Havlak P."/>
            <person name="Hellsten U."/>
            <person name="Kuo D.H."/>
            <person name="Larsson T."/>
            <person name="Lv J."/>
            <person name="Arendt D."/>
            <person name="Savage R."/>
            <person name="Osoegawa K."/>
            <person name="de Jong P."/>
            <person name="Grimwood J."/>
            <person name="Chapman J.A."/>
            <person name="Shapiro H."/>
            <person name="Aerts A."/>
            <person name="Otillar R.P."/>
            <person name="Terry A.Y."/>
            <person name="Boore J.L."/>
            <person name="Grigoriev I.V."/>
            <person name="Lindberg D.R."/>
            <person name="Seaver E.C."/>
            <person name="Weisblat D.A."/>
            <person name="Putnam N.H."/>
            <person name="Rokhsar D.S."/>
        </authorList>
    </citation>
    <scope>NUCLEOTIDE SEQUENCE</scope>
</reference>
<dbReference type="HOGENOM" id="CLU_1043078_0_0_1"/>
<dbReference type="EMBL" id="KB095811">
    <property type="protein sequence ID" value="ESO11977.1"/>
    <property type="molecule type" value="Genomic_DNA"/>
</dbReference>
<evidence type="ECO:0000313" key="1">
    <source>
        <dbReference type="EMBL" id="ESO11977.1"/>
    </source>
</evidence>
<keyword evidence="3" id="KW-1185">Reference proteome</keyword>
<reference evidence="2" key="3">
    <citation type="submission" date="2015-06" db="UniProtKB">
        <authorList>
            <consortium name="EnsemblMetazoa"/>
        </authorList>
    </citation>
    <scope>IDENTIFICATION</scope>
</reference>
<dbReference type="OMA" id="SDDFKIC"/>
<reference evidence="3" key="1">
    <citation type="submission" date="2012-12" db="EMBL/GenBank/DDBJ databases">
        <authorList>
            <person name="Hellsten U."/>
            <person name="Grimwood J."/>
            <person name="Chapman J.A."/>
            <person name="Shapiro H."/>
            <person name="Aerts A."/>
            <person name="Otillar R.P."/>
            <person name="Terry A.Y."/>
            <person name="Boore J.L."/>
            <person name="Simakov O."/>
            <person name="Marletaz F."/>
            <person name="Cho S.-J."/>
            <person name="Edsinger-Gonzales E."/>
            <person name="Havlak P."/>
            <person name="Kuo D.-H."/>
            <person name="Larsson T."/>
            <person name="Lv J."/>
            <person name="Arendt D."/>
            <person name="Savage R."/>
            <person name="Osoegawa K."/>
            <person name="de Jong P."/>
            <person name="Lindberg D.R."/>
            <person name="Seaver E.C."/>
            <person name="Weisblat D.A."/>
            <person name="Putnam N.H."/>
            <person name="Grigoriev I.V."/>
            <person name="Rokhsar D.S."/>
        </authorList>
    </citation>
    <scope>NUCLEOTIDE SEQUENCE</scope>
</reference>
<dbReference type="KEGG" id="hro:HELRODRAFT_158358"/>
<dbReference type="PANTHER" id="PTHR37445:SF3">
    <property type="entry name" value="ZINC FINGER PHD-TYPE DOMAIN-CONTAINING PROTEIN"/>
    <property type="match status" value="1"/>
</dbReference>
<evidence type="ECO:0000313" key="3">
    <source>
        <dbReference type="Proteomes" id="UP000015101"/>
    </source>
</evidence>
<dbReference type="InParanoid" id="T1EMP5"/>
<gene>
    <name evidence="2" type="primary">20197845</name>
    <name evidence="1" type="ORF">HELRODRAFT_158358</name>
</gene>
<dbReference type="EnsemblMetazoa" id="HelroT158358">
    <property type="protein sequence ID" value="HelroP158358"/>
    <property type="gene ID" value="HelroG158358"/>
</dbReference>
<dbReference type="RefSeq" id="XP_009008697.1">
    <property type="nucleotide sequence ID" value="XM_009010449.1"/>
</dbReference>
<evidence type="ECO:0000313" key="2">
    <source>
        <dbReference type="EnsemblMetazoa" id="HelroP158358"/>
    </source>
</evidence>